<dbReference type="AlphaFoldDB" id="A0A2V1H5N2"/>
<dbReference type="Proteomes" id="UP000244906">
    <property type="component" value="Unassembled WGS sequence"/>
</dbReference>
<comment type="caution">
    <text evidence="1">The sequence shown here is derived from an EMBL/GenBank/DDBJ whole genome shotgun (WGS) entry which is preliminary data.</text>
</comment>
<evidence type="ECO:0008006" key="3">
    <source>
        <dbReference type="Google" id="ProtNLM"/>
    </source>
</evidence>
<keyword evidence="2" id="KW-1185">Reference proteome</keyword>
<proteinExistence type="predicted"/>
<evidence type="ECO:0000313" key="2">
    <source>
        <dbReference type="Proteomes" id="UP000244906"/>
    </source>
</evidence>
<dbReference type="RefSeq" id="WP_116686103.1">
    <property type="nucleotide sequence ID" value="NZ_CAWNYD010000001.1"/>
</dbReference>
<reference evidence="1 2" key="1">
    <citation type="submission" date="2018-04" db="EMBL/GenBank/DDBJ databases">
        <title>Thalassorhabdus spongiae gen. nov., sp. nov., isolated from a marine sponge in South-West Iceland.</title>
        <authorList>
            <person name="Knobloch S."/>
            <person name="Daussin A."/>
            <person name="Johannsson R."/>
            <person name="Marteinsson V.T."/>
        </authorList>
    </citation>
    <scope>NUCLEOTIDE SEQUENCE [LARGE SCALE GENOMIC DNA]</scope>
    <source>
        <strain evidence="1 2">Hp12</strain>
    </source>
</reference>
<dbReference type="OrthoDB" id="6759120at2"/>
<name>A0A2V1H5N2_9GAMM</name>
<gene>
    <name evidence="1" type="ORF">DC094_05815</name>
</gene>
<protein>
    <recommendedName>
        <fullName evidence="3">Outer membrane porin, OprD family</fullName>
    </recommendedName>
</protein>
<accession>A0A2V1H5N2</accession>
<evidence type="ECO:0000313" key="1">
    <source>
        <dbReference type="EMBL" id="PVZ72517.1"/>
    </source>
</evidence>
<dbReference type="EMBL" id="QDDL01000001">
    <property type="protein sequence ID" value="PVZ72517.1"/>
    <property type="molecule type" value="Genomic_DNA"/>
</dbReference>
<dbReference type="Gene3D" id="2.40.160.10">
    <property type="entry name" value="Porin"/>
    <property type="match status" value="1"/>
</dbReference>
<organism evidence="1 2">
    <name type="scientific">Pelagibaculum spongiae</name>
    <dbReference type="NCBI Taxonomy" id="2080658"/>
    <lineage>
        <taxon>Bacteria</taxon>
        <taxon>Pseudomonadati</taxon>
        <taxon>Pseudomonadota</taxon>
        <taxon>Gammaproteobacteria</taxon>
        <taxon>Oceanospirillales</taxon>
        <taxon>Pelagibaculum</taxon>
    </lineage>
</organism>
<sequence length="122" mass="13515">MYAKNVDYSPTNSFQDLNTNFLSDQNGKALLGHLFYSFDQGIAEGLTAGIIYGKGKFDAGIDKDLEAWERLLILSYNVPAVDGLNLTWVGTQERNDGDRAFGLNSGDATDQRVYINYSTSIF</sequence>
<dbReference type="InterPro" id="IPR023614">
    <property type="entry name" value="Porin_dom_sf"/>
</dbReference>